<dbReference type="EMBL" id="JAGPNK010000012">
    <property type="protein sequence ID" value="KAH7310423.1"/>
    <property type="molecule type" value="Genomic_DNA"/>
</dbReference>
<gene>
    <name evidence="2" type="ORF">B0I35DRAFT_73146</name>
</gene>
<dbReference type="Proteomes" id="UP000813444">
    <property type="component" value="Unassembled WGS sequence"/>
</dbReference>
<proteinExistence type="predicted"/>
<keyword evidence="3" id="KW-1185">Reference proteome</keyword>
<comment type="caution">
    <text evidence="2">The sequence shown here is derived from an EMBL/GenBank/DDBJ whole genome shotgun (WGS) entry which is preliminary data.</text>
</comment>
<evidence type="ECO:0000313" key="3">
    <source>
        <dbReference type="Proteomes" id="UP000813444"/>
    </source>
</evidence>
<evidence type="ECO:0000313" key="2">
    <source>
        <dbReference type="EMBL" id="KAH7310423.1"/>
    </source>
</evidence>
<protein>
    <submittedName>
        <fullName evidence="2">Uncharacterized protein</fullName>
    </submittedName>
</protein>
<reference evidence="2" key="1">
    <citation type="journal article" date="2021" name="Nat. Commun.">
        <title>Genetic determinants of endophytism in the Arabidopsis root mycobiome.</title>
        <authorList>
            <person name="Mesny F."/>
            <person name="Miyauchi S."/>
            <person name="Thiergart T."/>
            <person name="Pickel B."/>
            <person name="Atanasova L."/>
            <person name="Karlsson M."/>
            <person name="Huettel B."/>
            <person name="Barry K.W."/>
            <person name="Haridas S."/>
            <person name="Chen C."/>
            <person name="Bauer D."/>
            <person name="Andreopoulos W."/>
            <person name="Pangilinan J."/>
            <person name="LaButti K."/>
            <person name="Riley R."/>
            <person name="Lipzen A."/>
            <person name="Clum A."/>
            <person name="Drula E."/>
            <person name="Henrissat B."/>
            <person name="Kohler A."/>
            <person name="Grigoriev I.V."/>
            <person name="Martin F.M."/>
            <person name="Hacquard S."/>
        </authorList>
    </citation>
    <scope>NUCLEOTIDE SEQUENCE</scope>
    <source>
        <strain evidence="2">MPI-CAGE-CH-0235</strain>
    </source>
</reference>
<dbReference type="AlphaFoldDB" id="A0A8K0SIB1"/>
<name>A0A8K0SIB1_9HYPO</name>
<evidence type="ECO:0000256" key="1">
    <source>
        <dbReference type="SAM" id="MobiDB-lite"/>
    </source>
</evidence>
<accession>A0A8K0SIB1</accession>
<feature type="region of interest" description="Disordered" evidence="1">
    <location>
        <begin position="1"/>
        <end position="26"/>
    </location>
</feature>
<organism evidence="2 3">
    <name type="scientific">Stachybotrys elegans</name>
    <dbReference type="NCBI Taxonomy" id="80388"/>
    <lineage>
        <taxon>Eukaryota</taxon>
        <taxon>Fungi</taxon>
        <taxon>Dikarya</taxon>
        <taxon>Ascomycota</taxon>
        <taxon>Pezizomycotina</taxon>
        <taxon>Sordariomycetes</taxon>
        <taxon>Hypocreomycetidae</taxon>
        <taxon>Hypocreales</taxon>
        <taxon>Stachybotryaceae</taxon>
        <taxon>Stachybotrys</taxon>
    </lineage>
</organism>
<sequence>MQGETWKRTSARHCEARGGPTYMRKVRNPVSEMLKRDVEEREEKEEEENQATSLILASCEWLINKTHRYCTREPGHSRGEGRESWKSFHRGTRLGTCTVIAADRRSYHNRFHGNGNGKMRDDDVLRATTNSVPMYMENARIYLIHPSSFGASPESTETGISESIHGLRCVCSAIAGGLACDSVQAHRGGARMLMPASPRFPAITQRQCLCDITVQRQGGNFVFPPTHPESGLFSGGRCLIPYLDRL</sequence>